<keyword evidence="5 8" id="KW-0808">Transferase</keyword>
<dbReference type="CDD" id="cd00609">
    <property type="entry name" value="AAT_like"/>
    <property type="match status" value="1"/>
</dbReference>
<dbReference type="PANTHER" id="PTHR46383:SF1">
    <property type="entry name" value="ASPARTATE AMINOTRANSFERASE"/>
    <property type="match status" value="1"/>
</dbReference>
<proteinExistence type="inferred from homology"/>
<dbReference type="FunFam" id="3.40.640.10:FF:000033">
    <property type="entry name" value="Aspartate aminotransferase"/>
    <property type="match status" value="1"/>
</dbReference>
<keyword evidence="4 8" id="KW-0032">Aminotransferase</keyword>
<organism evidence="8 9">
    <name type="scientific">Candidatus Iainarchaeum sp</name>
    <dbReference type="NCBI Taxonomy" id="3101447"/>
    <lineage>
        <taxon>Archaea</taxon>
        <taxon>Candidatus Iainarchaeota</taxon>
        <taxon>Candidatus Iainarchaeia</taxon>
        <taxon>Candidatus Iainarchaeales</taxon>
        <taxon>Candidatus Iainarchaeaceae</taxon>
        <taxon>Candidatus Iainarchaeum</taxon>
    </lineage>
</organism>
<reference evidence="9" key="1">
    <citation type="submission" date="2017-09" db="EMBL/GenBank/DDBJ databases">
        <title>The Reconstruction of 2,631 Draft Metagenome-Assembled Genomes from the Global Oceans.</title>
        <authorList>
            <person name="Tully B.J."/>
            <person name="Graham E.D."/>
            <person name="Heidelberg J.F."/>
        </authorList>
    </citation>
    <scope>NUCLEOTIDE SEQUENCE [LARGE SCALE GENOMIC DNA]</scope>
</reference>
<evidence type="ECO:0000256" key="1">
    <source>
        <dbReference type="ARBA" id="ARBA00001933"/>
    </source>
</evidence>
<name>A0A2D6LZU6_9ARCH</name>
<evidence type="ECO:0000256" key="6">
    <source>
        <dbReference type="ARBA" id="ARBA00022898"/>
    </source>
</evidence>
<evidence type="ECO:0000256" key="3">
    <source>
        <dbReference type="ARBA" id="ARBA00011738"/>
    </source>
</evidence>
<dbReference type="SUPFAM" id="SSF53383">
    <property type="entry name" value="PLP-dependent transferases"/>
    <property type="match status" value="1"/>
</dbReference>
<dbReference type="PANTHER" id="PTHR46383">
    <property type="entry name" value="ASPARTATE AMINOTRANSFERASE"/>
    <property type="match status" value="1"/>
</dbReference>
<dbReference type="GO" id="GO:0006520">
    <property type="term" value="P:amino acid metabolic process"/>
    <property type="evidence" value="ECO:0007669"/>
    <property type="project" value="InterPro"/>
</dbReference>
<evidence type="ECO:0000313" key="8">
    <source>
        <dbReference type="EMBL" id="MAG21683.1"/>
    </source>
</evidence>
<evidence type="ECO:0000256" key="5">
    <source>
        <dbReference type="ARBA" id="ARBA00022679"/>
    </source>
</evidence>
<accession>A0A2D6LZU6</accession>
<feature type="domain" description="Aminotransferase class I/classII large" evidence="7">
    <location>
        <begin position="33"/>
        <end position="383"/>
    </location>
</feature>
<dbReference type="InterPro" id="IPR004839">
    <property type="entry name" value="Aminotransferase_I/II_large"/>
</dbReference>
<dbReference type="Gene3D" id="3.90.1150.10">
    <property type="entry name" value="Aspartate Aminotransferase, domain 1"/>
    <property type="match status" value="1"/>
</dbReference>
<dbReference type="Proteomes" id="UP000226592">
    <property type="component" value="Unassembled WGS sequence"/>
</dbReference>
<evidence type="ECO:0000256" key="4">
    <source>
        <dbReference type="ARBA" id="ARBA00022576"/>
    </source>
</evidence>
<dbReference type="EMBL" id="NZBU01000001">
    <property type="protein sequence ID" value="MAG21683.1"/>
    <property type="molecule type" value="Genomic_DNA"/>
</dbReference>
<dbReference type="AlphaFoldDB" id="A0A2D6LZU6"/>
<dbReference type="Pfam" id="PF00155">
    <property type="entry name" value="Aminotran_1_2"/>
    <property type="match status" value="1"/>
</dbReference>
<dbReference type="InterPro" id="IPR015424">
    <property type="entry name" value="PyrdxlP-dep_Trfase"/>
</dbReference>
<protein>
    <submittedName>
        <fullName evidence="8">Aspartate aminotransferase</fullName>
    </submittedName>
</protein>
<dbReference type="GO" id="GO:0030170">
    <property type="term" value="F:pyridoxal phosphate binding"/>
    <property type="evidence" value="ECO:0007669"/>
    <property type="project" value="InterPro"/>
</dbReference>
<dbReference type="GO" id="GO:0008483">
    <property type="term" value="F:transaminase activity"/>
    <property type="evidence" value="ECO:0007669"/>
    <property type="project" value="UniProtKB-KW"/>
</dbReference>
<dbReference type="InterPro" id="IPR050596">
    <property type="entry name" value="AspAT/PAT-like"/>
</dbReference>
<dbReference type="InterPro" id="IPR015422">
    <property type="entry name" value="PyrdxlP-dep_Trfase_small"/>
</dbReference>
<keyword evidence="6" id="KW-0663">Pyridoxal phosphate</keyword>
<comment type="cofactor">
    <cofactor evidence="1">
        <name>pyridoxal 5'-phosphate</name>
        <dbReference type="ChEBI" id="CHEBI:597326"/>
    </cofactor>
</comment>
<gene>
    <name evidence="8" type="ORF">CL943_00055</name>
</gene>
<evidence type="ECO:0000313" key="9">
    <source>
        <dbReference type="Proteomes" id="UP000226592"/>
    </source>
</evidence>
<dbReference type="Gene3D" id="3.40.640.10">
    <property type="entry name" value="Type I PLP-dependent aspartate aminotransferase-like (Major domain)"/>
    <property type="match status" value="1"/>
</dbReference>
<comment type="subunit">
    <text evidence="3">Homodimer.</text>
</comment>
<comment type="similarity">
    <text evidence="2">Belongs to the class-I pyridoxal-phosphate-dependent aminotransferase family.</text>
</comment>
<comment type="caution">
    <text evidence="8">The sequence shown here is derived from an EMBL/GenBank/DDBJ whole genome shotgun (WGS) entry which is preliminary data.</text>
</comment>
<sequence>MVELLSERVSRIAPSATFAVKAKANALKAKGVDVLSFGLGEPDFDTPQHIKDAAKKALDEGFTKYTAAAGIPELREGIASKMKEQNSVECSAANIIVSNGAKHSLHNIFQAMLNPGDEVIILSPYWVSYLEQIKLSEGKPIIVDCDEQFQPIPDKIREAITDNTKMIVVNSPNNPTGAVFPKASLKAVADIALENDVYILSDECYENFVYGGAEHHSVASLSPEIAEKTITVNAFSKTFAMTGWRVGYAVAPEPLVKAMSSLQGQTTSNVNSIAQKAVIAALEGSLDDVKNMAKAFDERRKFAVDAFNSIDGVKCNKPEGAFYLFPYVDGLYTEKVKGSSAFCDFLLEEAHVALVPGVAFGLDSCVRFSCASSLESIEKGLKQIKEATKAL</sequence>
<dbReference type="InterPro" id="IPR015421">
    <property type="entry name" value="PyrdxlP-dep_Trfase_major"/>
</dbReference>
<evidence type="ECO:0000259" key="7">
    <source>
        <dbReference type="Pfam" id="PF00155"/>
    </source>
</evidence>
<evidence type="ECO:0000256" key="2">
    <source>
        <dbReference type="ARBA" id="ARBA00007441"/>
    </source>
</evidence>